<dbReference type="Pfam" id="PF13855">
    <property type="entry name" value="LRR_8"/>
    <property type="match status" value="1"/>
</dbReference>
<evidence type="ECO:0000259" key="4">
    <source>
        <dbReference type="Pfam" id="PF25344"/>
    </source>
</evidence>
<keyword evidence="2" id="KW-0677">Repeat</keyword>
<dbReference type="InterPro" id="IPR050216">
    <property type="entry name" value="LRR_domain-containing"/>
</dbReference>
<keyword evidence="1" id="KW-0433">Leucine-rich repeat</keyword>
<dbReference type="SMART" id="SM00364">
    <property type="entry name" value="LRR_BAC"/>
    <property type="match status" value="5"/>
</dbReference>
<dbReference type="STRING" id="51511.ENSCSAVP00000008024"/>
<organism evidence="5 6">
    <name type="scientific">Ciona savignyi</name>
    <name type="common">Pacific transparent sea squirt</name>
    <dbReference type="NCBI Taxonomy" id="51511"/>
    <lineage>
        <taxon>Eukaryota</taxon>
        <taxon>Metazoa</taxon>
        <taxon>Chordata</taxon>
        <taxon>Tunicata</taxon>
        <taxon>Ascidiacea</taxon>
        <taxon>Phlebobranchia</taxon>
        <taxon>Cionidae</taxon>
        <taxon>Ciona</taxon>
    </lineage>
</organism>
<evidence type="ECO:0000313" key="6">
    <source>
        <dbReference type="Proteomes" id="UP000007875"/>
    </source>
</evidence>
<dbReference type="Pfam" id="PF25344">
    <property type="entry name" value="PH_LRR1"/>
    <property type="match status" value="1"/>
</dbReference>
<sequence>MRLKCQLEIVNHNVASQGLRGGSGKAAQATLFLARKPGDVIFLMYCTAKNKQGIKYKVHKNVKQIFGKCVSEGKATIRLCEPTVDLCVKKANPVDLKRILNCIKLAHNGESISGQMILSSMAPATSKQVEKVKTKLMITERKNYPVSTSFPSTLERLSVNGCQLMRIEGRIIKLKYLTSLNLSNNKIKTLPEQLGSMACLHELDISENELTCFPKELCNPESQLCKTMTCLNLSKNQIELLPENFGEFSQLWSLNLSHNRLKILPKQIGNLKKLTKFNASNNNLKFLPFSFTSLSLENLDLFMNQFTSEMLLPNLSEKRKIFNKPLALLELSARTIRQNKIFYDNYEYVPFILIKYLDKGKVCQCGGYCFIQFIQFFAHVNLQSITQSMCSLDASGRTTAPVQAVICSNKCFFKYVSKDLIL</sequence>
<dbReference type="PANTHER" id="PTHR48051:SF52">
    <property type="entry name" value="LEUCINE-RICH REPEAT PROTEIN 1"/>
    <property type="match status" value="1"/>
</dbReference>
<feature type="domain" description="PIF1/LRR1 pleckstrin homology" evidence="4">
    <location>
        <begin position="1"/>
        <end position="114"/>
    </location>
</feature>
<dbReference type="AlphaFoldDB" id="H2YRR4"/>
<dbReference type="OMA" id="CETCVVN"/>
<dbReference type="SMART" id="SM00369">
    <property type="entry name" value="LRR_TYP"/>
    <property type="match status" value="4"/>
</dbReference>
<dbReference type="Pfam" id="PF00560">
    <property type="entry name" value="LRR_1"/>
    <property type="match status" value="1"/>
</dbReference>
<evidence type="ECO:0000256" key="1">
    <source>
        <dbReference type="ARBA" id="ARBA00022614"/>
    </source>
</evidence>
<proteinExistence type="predicted"/>
<dbReference type="GeneTree" id="ENSGT00940000158830"/>
<dbReference type="SUPFAM" id="SSF52058">
    <property type="entry name" value="L domain-like"/>
    <property type="match status" value="1"/>
</dbReference>
<dbReference type="GO" id="GO:0005737">
    <property type="term" value="C:cytoplasm"/>
    <property type="evidence" value="ECO:0007669"/>
    <property type="project" value="TreeGrafter"/>
</dbReference>
<accession>H2YRR4</accession>
<dbReference type="InParanoid" id="H2YRR4"/>
<evidence type="ECO:0000256" key="3">
    <source>
        <dbReference type="ARBA" id="ARBA00023242"/>
    </source>
</evidence>
<keyword evidence="3" id="KW-0539">Nucleus</keyword>
<name>H2YRR4_CIOSA</name>
<dbReference type="eggNOG" id="KOG0619">
    <property type="taxonomic scope" value="Eukaryota"/>
</dbReference>
<protein>
    <recommendedName>
        <fullName evidence="4">PIF1/LRR1 pleckstrin homology domain-containing protein</fullName>
    </recommendedName>
</protein>
<dbReference type="Gene3D" id="3.80.10.10">
    <property type="entry name" value="Ribonuclease Inhibitor"/>
    <property type="match status" value="2"/>
</dbReference>
<dbReference type="InterPro" id="IPR032675">
    <property type="entry name" value="LRR_dom_sf"/>
</dbReference>
<dbReference type="Ensembl" id="ENSCSAVT00000008131.1">
    <property type="protein sequence ID" value="ENSCSAVP00000008024.1"/>
    <property type="gene ID" value="ENSCSAVG00000004781.1"/>
</dbReference>
<dbReference type="InterPro" id="IPR003591">
    <property type="entry name" value="Leu-rich_rpt_typical-subtyp"/>
</dbReference>
<dbReference type="Proteomes" id="UP000007875">
    <property type="component" value="Unassembled WGS sequence"/>
</dbReference>
<evidence type="ECO:0000256" key="2">
    <source>
        <dbReference type="ARBA" id="ARBA00022737"/>
    </source>
</evidence>
<reference evidence="6" key="1">
    <citation type="submission" date="2003-08" db="EMBL/GenBank/DDBJ databases">
        <authorList>
            <person name="Birren B."/>
            <person name="Nusbaum C."/>
            <person name="Abebe A."/>
            <person name="Abouelleil A."/>
            <person name="Adekoya E."/>
            <person name="Ait-zahra M."/>
            <person name="Allen N."/>
            <person name="Allen T."/>
            <person name="An P."/>
            <person name="Anderson M."/>
            <person name="Anderson S."/>
            <person name="Arachchi H."/>
            <person name="Armbruster J."/>
            <person name="Bachantsang P."/>
            <person name="Baldwin J."/>
            <person name="Barry A."/>
            <person name="Bayul T."/>
            <person name="Blitshsteyn B."/>
            <person name="Bloom T."/>
            <person name="Blye J."/>
            <person name="Boguslavskiy L."/>
            <person name="Borowsky M."/>
            <person name="Boukhgalter B."/>
            <person name="Brunache A."/>
            <person name="Butler J."/>
            <person name="Calixte N."/>
            <person name="Calvo S."/>
            <person name="Camarata J."/>
            <person name="Campo K."/>
            <person name="Chang J."/>
            <person name="Cheshatsang Y."/>
            <person name="Citroen M."/>
            <person name="Collymore A."/>
            <person name="Considine T."/>
            <person name="Cook A."/>
            <person name="Cooke P."/>
            <person name="Corum B."/>
            <person name="Cuomo C."/>
            <person name="David R."/>
            <person name="Dawoe T."/>
            <person name="Degray S."/>
            <person name="Dodge S."/>
            <person name="Dooley K."/>
            <person name="Dorje P."/>
            <person name="Dorjee K."/>
            <person name="Dorris L."/>
            <person name="Duffey N."/>
            <person name="Dupes A."/>
            <person name="Elkins T."/>
            <person name="Engels R."/>
            <person name="Erickson J."/>
            <person name="Farina A."/>
            <person name="Faro S."/>
            <person name="Ferreira P."/>
            <person name="Fischer H."/>
            <person name="Fitzgerald M."/>
            <person name="Foley K."/>
            <person name="Gage D."/>
            <person name="Galagan J."/>
            <person name="Gearin G."/>
            <person name="Gnerre S."/>
            <person name="Gnirke A."/>
            <person name="Goyette A."/>
            <person name="Graham J."/>
            <person name="Grandbois E."/>
            <person name="Gyaltsen K."/>
            <person name="Hafez N."/>
            <person name="Hagopian D."/>
            <person name="Hagos B."/>
            <person name="Hall J."/>
            <person name="Hatcher B."/>
            <person name="Heller A."/>
            <person name="Higgins H."/>
            <person name="Honan T."/>
            <person name="Horn A."/>
            <person name="Houde N."/>
            <person name="Hughes L."/>
            <person name="Hulme W."/>
            <person name="Husby E."/>
            <person name="Iliev I."/>
            <person name="Jaffe D."/>
            <person name="Jones C."/>
            <person name="Kamal M."/>
            <person name="Kamat A."/>
            <person name="Kamvysselis M."/>
            <person name="Karlsson E."/>
            <person name="Kells C."/>
            <person name="Kieu A."/>
            <person name="Kisner P."/>
            <person name="Kodira C."/>
            <person name="Kulbokas E."/>
            <person name="Labutti K."/>
            <person name="Lama D."/>
            <person name="Landers T."/>
            <person name="Leger J."/>
            <person name="Levine S."/>
            <person name="Lewis D."/>
            <person name="Lewis T."/>
            <person name="Lindblad-toh K."/>
            <person name="Liu X."/>
            <person name="Lokyitsang T."/>
            <person name="Lokyitsang Y."/>
            <person name="Lucien O."/>
            <person name="Lui A."/>
            <person name="Ma L.J."/>
            <person name="Mabbitt R."/>
            <person name="Macdonald J."/>
            <person name="Maclean C."/>
            <person name="Major J."/>
            <person name="Manning J."/>
            <person name="Marabella R."/>
            <person name="Maru K."/>
            <person name="Matthews C."/>
            <person name="Mauceli E."/>
            <person name="Mccarthy M."/>
            <person name="Mcdonough S."/>
            <person name="Mcghee T."/>
            <person name="Meldrim J."/>
            <person name="Meneus L."/>
            <person name="Mesirov J."/>
            <person name="Mihalev A."/>
            <person name="Mihova T."/>
            <person name="Mikkelsen T."/>
            <person name="Mlenga V."/>
            <person name="Moru K."/>
            <person name="Mozes J."/>
            <person name="Mulrain L."/>
            <person name="Munson G."/>
            <person name="Naylor J."/>
            <person name="Newes C."/>
            <person name="Nguyen C."/>
            <person name="Nguyen N."/>
            <person name="Nguyen T."/>
            <person name="Nicol R."/>
            <person name="Nielsen C."/>
            <person name="Nizzari M."/>
            <person name="Norbu C."/>
            <person name="Norbu N."/>
            <person name="O'donnell P."/>
            <person name="Okoawo O."/>
            <person name="O'leary S."/>
            <person name="Omotosho B."/>
            <person name="O'neill K."/>
            <person name="Osman S."/>
            <person name="Parker S."/>
            <person name="Perrin D."/>
            <person name="Phunkhang P."/>
            <person name="Piqani B."/>
            <person name="Purcell S."/>
            <person name="Rachupka T."/>
            <person name="Ramasamy U."/>
            <person name="Rameau R."/>
            <person name="Ray V."/>
            <person name="Raymond C."/>
            <person name="Retta R."/>
            <person name="Richardson S."/>
            <person name="Rise C."/>
            <person name="Rodriguez J."/>
            <person name="Rogers J."/>
            <person name="Rogov P."/>
            <person name="Rutman M."/>
            <person name="Schupbach R."/>
            <person name="Seaman C."/>
            <person name="Settipalli S."/>
            <person name="Sharpe T."/>
            <person name="Sheridan J."/>
            <person name="Sherpa N."/>
            <person name="Shi J."/>
            <person name="Smirnov S."/>
            <person name="Smith C."/>
            <person name="Sougnez C."/>
            <person name="Spencer B."/>
            <person name="Stalker J."/>
            <person name="Stange-thomann N."/>
            <person name="Stavropoulos S."/>
            <person name="Stetson K."/>
            <person name="Stone C."/>
            <person name="Stone S."/>
            <person name="Stubbs M."/>
            <person name="Talamas J."/>
            <person name="Tchuinga P."/>
            <person name="Tenzing P."/>
            <person name="Tesfaye S."/>
            <person name="Theodore J."/>
            <person name="Thoulutsang Y."/>
            <person name="Topham K."/>
            <person name="Towey S."/>
            <person name="Tsamla T."/>
            <person name="Tsomo N."/>
            <person name="Vallee D."/>
            <person name="Vassiliev H."/>
            <person name="Venkataraman V."/>
            <person name="Vinson J."/>
            <person name="Vo A."/>
            <person name="Wade C."/>
            <person name="Wang S."/>
            <person name="Wangchuk T."/>
            <person name="Wangdi T."/>
            <person name="Whittaker C."/>
            <person name="Wilkinson J."/>
            <person name="Wu Y."/>
            <person name="Wyman D."/>
            <person name="Yadav S."/>
            <person name="Yang S."/>
            <person name="Yang X."/>
            <person name="Yeager S."/>
            <person name="Yee E."/>
            <person name="Young G."/>
            <person name="Zainoun J."/>
            <person name="Zembeck L."/>
            <person name="Zimmer A."/>
            <person name="Zody M."/>
            <person name="Lander E."/>
        </authorList>
    </citation>
    <scope>NUCLEOTIDE SEQUENCE [LARGE SCALE GENOMIC DNA]</scope>
</reference>
<dbReference type="InterPro" id="IPR001611">
    <property type="entry name" value="Leu-rich_rpt"/>
</dbReference>
<dbReference type="PANTHER" id="PTHR48051">
    <property type="match status" value="1"/>
</dbReference>
<reference evidence="5" key="2">
    <citation type="submission" date="2025-08" db="UniProtKB">
        <authorList>
            <consortium name="Ensembl"/>
        </authorList>
    </citation>
    <scope>IDENTIFICATION</scope>
</reference>
<dbReference type="InterPro" id="IPR057437">
    <property type="entry name" value="PIF1/LRR1_PH"/>
</dbReference>
<evidence type="ECO:0000313" key="5">
    <source>
        <dbReference type="Ensembl" id="ENSCSAVP00000008024.1"/>
    </source>
</evidence>
<dbReference type="PROSITE" id="PS51450">
    <property type="entry name" value="LRR"/>
    <property type="match status" value="1"/>
</dbReference>
<dbReference type="HOGENOM" id="CLU_053349_1_0_1"/>
<keyword evidence="6" id="KW-1185">Reference proteome</keyword>
<reference evidence="5" key="3">
    <citation type="submission" date="2025-09" db="UniProtKB">
        <authorList>
            <consortium name="Ensembl"/>
        </authorList>
    </citation>
    <scope>IDENTIFICATION</scope>
</reference>